<organism evidence="1 2">
    <name type="scientific">Sphaerodactylus townsendi</name>
    <dbReference type="NCBI Taxonomy" id="933632"/>
    <lineage>
        <taxon>Eukaryota</taxon>
        <taxon>Metazoa</taxon>
        <taxon>Chordata</taxon>
        <taxon>Craniata</taxon>
        <taxon>Vertebrata</taxon>
        <taxon>Euteleostomi</taxon>
        <taxon>Lepidosauria</taxon>
        <taxon>Squamata</taxon>
        <taxon>Bifurcata</taxon>
        <taxon>Gekkota</taxon>
        <taxon>Sphaerodactylidae</taxon>
        <taxon>Sphaerodactylus</taxon>
    </lineage>
</organism>
<name>A0ACB8FSM9_9SAUR</name>
<dbReference type="Proteomes" id="UP000827872">
    <property type="component" value="Linkage Group LG06"/>
</dbReference>
<dbReference type="EMBL" id="CM037619">
    <property type="protein sequence ID" value="KAH8008362.1"/>
    <property type="molecule type" value="Genomic_DNA"/>
</dbReference>
<keyword evidence="2" id="KW-1185">Reference proteome</keyword>
<evidence type="ECO:0000313" key="2">
    <source>
        <dbReference type="Proteomes" id="UP000827872"/>
    </source>
</evidence>
<sequence>MQHSDLTLSYMKLFLVVFAASNQFSIPVQCVPPWPNQGQEVTLTLQGIPRELESCEWFKAGPSGNLQPIDWYSPGEQQQDNHTISNKRVTVGRDCSLRITKLTTADSGNYTVKMEVFEDRQQHQPVNGTEPQGPGEIREHWGQVKLQVNQGSGSFFQSSSLFWPIFSVE</sequence>
<proteinExistence type="predicted"/>
<reference evidence="1" key="1">
    <citation type="submission" date="2021-08" db="EMBL/GenBank/DDBJ databases">
        <title>The first chromosome-level gecko genome reveals the dynamic sex chromosomes of Neotropical dwarf geckos (Sphaerodactylidae: Sphaerodactylus).</title>
        <authorList>
            <person name="Pinto B.J."/>
            <person name="Keating S.E."/>
            <person name="Gamble T."/>
        </authorList>
    </citation>
    <scope>NUCLEOTIDE SEQUENCE</scope>
    <source>
        <strain evidence="1">TG3544</strain>
    </source>
</reference>
<accession>A0ACB8FSM9</accession>
<gene>
    <name evidence="1" type="ORF">K3G42_029277</name>
</gene>
<protein>
    <submittedName>
        <fullName evidence="1">Uncharacterized protein</fullName>
    </submittedName>
</protein>
<comment type="caution">
    <text evidence="1">The sequence shown here is derived from an EMBL/GenBank/DDBJ whole genome shotgun (WGS) entry which is preliminary data.</text>
</comment>
<evidence type="ECO:0000313" key="1">
    <source>
        <dbReference type="EMBL" id="KAH8008362.1"/>
    </source>
</evidence>